<feature type="transmembrane region" description="Helical" evidence="1">
    <location>
        <begin position="26"/>
        <end position="49"/>
    </location>
</feature>
<keyword evidence="3" id="KW-1185">Reference proteome</keyword>
<name>A0ABV4R1B6_9ACTN</name>
<dbReference type="Proteomes" id="UP001569904">
    <property type="component" value="Unassembled WGS sequence"/>
</dbReference>
<evidence type="ECO:0000313" key="3">
    <source>
        <dbReference type="Proteomes" id="UP001569904"/>
    </source>
</evidence>
<gene>
    <name evidence="2" type="ORF">SM436_18680</name>
</gene>
<feature type="transmembrane region" description="Helical" evidence="1">
    <location>
        <begin position="100"/>
        <end position="123"/>
    </location>
</feature>
<reference evidence="2 3" key="1">
    <citation type="submission" date="2023-11" db="EMBL/GenBank/DDBJ databases">
        <title>Actinomadura monticuli sp. nov., isolated from volcanic ash.</title>
        <authorList>
            <person name="Lee S.D."/>
            <person name="Yang H."/>
            <person name="Kim I.S."/>
        </authorList>
    </citation>
    <scope>NUCLEOTIDE SEQUENCE [LARGE SCALE GENOMIC DNA]</scope>
    <source>
        <strain evidence="2 3">DSM 45346</strain>
    </source>
</reference>
<dbReference type="EMBL" id="JAXCEH010000011">
    <property type="protein sequence ID" value="MFA1555718.1"/>
    <property type="molecule type" value="Genomic_DNA"/>
</dbReference>
<keyword evidence="1" id="KW-0472">Membrane</keyword>
<proteinExistence type="predicted"/>
<accession>A0ABV4R1B6</accession>
<feature type="transmembrane region" description="Helical" evidence="1">
    <location>
        <begin position="61"/>
        <end position="88"/>
    </location>
</feature>
<keyword evidence="1" id="KW-1133">Transmembrane helix</keyword>
<protein>
    <recommendedName>
        <fullName evidence="4">DUF2269 domain-containing protein</fullName>
    </recommendedName>
</protein>
<dbReference type="RefSeq" id="WP_371942445.1">
    <property type="nucleotide sequence ID" value="NZ_JAXCEH010000011.1"/>
</dbReference>
<evidence type="ECO:0000256" key="1">
    <source>
        <dbReference type="SAM" id="Phobius"/>
    </source>
</evidence>
<feature type="transmembrane region" description="Helical" evidence="1">
    <location>
        <begin position="143"/>
        <end position="167"/>
    </location>
</feature>
<organism evidence="2 3">
    <name type="scientific">Actinomadura chokoriensis</name>
    <dbReference type="NCBI Taxonomy" id="454156"/>
    <lineage>
        <taxon>Bacteria</taxon>
        <taxon>Bacillati</taxon>
        <taxon>Actinomycetota</taxon>
        <taxon>Actinomycetes</taxon>
        <taxon>Streptosporangiales</taxon>
        <taxon>Thermomonosporaceae</taxon>
        <taxon>Actinomadura</taxon>
    </lineage>
</organism>
<keyword evidence="1" id="KW-0812">Transmembrane</keyword>
<sequence>MAVQERTRARQDGRLRLGRGWRRTTLIVHIVSAGAWIGIDVIVAVLVLTGRFGTTGEVRGLAYQALATFIVWPMLTSALICLVTGLILGLGTRWGLVRYWWVAVKLVLNLVLCTLIVVALQPGMDEVNEYGRTFTAGAPEPAFISNLFFPPAVSLTALTFATVLAVAKPWGRLTRRTGGRLAERTRDA</sequence>
<comment type="caution">
    <text evidence="2">The sequence shown here is derived from an EMBL/GenBank/DDBJ whole genome shotgun (WGS) entry which is preliminary data.</text>
</comment>
<evidence type="ECO:0000313" key="2">
    <source>
        <dbReference type="EMBL" id="MFA1555718.1"/>
    </source>
</evidence>
<evidence type="ECO:0008006" key="4">
    <source>
        <dbReference type="Google" id="ProtNLM"/>
    </source>
</evidence>